<dbReference type="InterPro" id="IPR041588">
    <property type="entry name" value="Integrase_H2C2"/>
</dbReference>
<sequence>MRLVNGVLFLQNCSSYLRLIVVTPSAVDTTLYGLNNELGQPVQNGMLDAARHHFWWSHMHQDVVDYCHSCIGKILPPIRVALQSGSSDKIVQIDLMGPLLVNEAVNCYFHVMIDHLTT</sequence>
<evidence type="ECO:0000313" key="3">
    <source>
        <dbReference type="Proteomes" id="UP000728185"/>
    </source>
</evidence>
<evidence type="ECO:0000313" key="2">
    <source>
        <dbReference type="EMBL" id="KAA0183733.1"/>
    </source>
</evidence>
<dbReference type="OrthoDB" id="10541091at2759"/>
<reference evidence="2" key="1">
    <citation type="submission" date="2019-05" db="EMBL/GenBank/DDBJ databases">
        <title>Annotation for the trematode Fasciolopsis buski.</title>
        <authorList>
            <person name="Choi Y.-J."/>
        </authorList>
    </citation>
    <scope>NUCLEOTIDE SEQUENCE</scope>
    <source>
        <strain evidence="2">HT</strain>
        <tissue evidence="2">Whole worm</tissue>
    </source>
</reference>
<dbReference type="AlphaFoldDB" id="A0A8E0VES2"/>
<proteinExistence type="predicted"/>
<comment type="caution">
    <text evidence="2">The sequence shown here is derived from an EMBL/GenBank/DDBJ whole genome shotgun (WGS) entry which is preliminary data.</text>
</comment>
<dbReference type="Proteomes" id="UP000728185">
    <property type="component" value="Unassembled WGS sequence"/>
</dbReference>
<protein>
    <recommendedName>
        <fullName evidence="1">Integrase zinc-binding domain-containing protein</fullName>
    </recommendedName>
</protein>
<name>A0A8E0VES2_9TREM</name>
<feature type="domain" description="Integrase zinc-binding" evidence="1">
    <location>
        <begin position="38"/>
        <end position="71"/>
    </location>
</feature>
<accession>A0A8E0VES2</accession>
<gene>
    <name evidence="2" type="ORF">FBUS_05623</name>
</gene>
<evidence type="ECO:0000259" key="1">
    <source>
        <dbReference type="Pfam" id="PF17921"/>
    </source>
</evidence>
<dbReference type="Pfam" id="PF17921">
    <property type="entry name" value="Integrase_H2C2"/>
    <property type="match status" value="1"/>
</dbReference>
<dbReference type="EMBL" id="LUCM01011603">
    <property type="protein sequence ID" value="KAA0183733.1"/>
    <property type="molecule type" value="Genomic_DNA"/>
</dbReference>
<dbReference type="Gene3D" id="1.10.340.70">
    <property type="match status" value="1"/>
</dbReference>
<organism evidence="2 3">
    <name type="scientific">Fasciolopsis buskii</name>
    <dbReference type="NCBI Taxonomy" id="27845"/>
    <lineage>
        <taxon>Eukaryota</taxon>
        <taxon>Metazoa</taxon>
        <taxon>Spiralia</taxon>
        <taxon>Lophotrochozoa</taxon>
        <taxon>Platyhelminthes</taxon>
        <taxon>Trematoda</taxon>
        <taxon>Digenea</taxon>
        <taxon>Plagiorchiida</taxon>
        <taxon>Echinostomata</taxon>
        <taxon>Echinostomatoidea</taxon>
        <taxon>Fasciolidae</taxon>
        <taxon>Fasciolopsis</taxon>
    </lineage>
</organism>
<keyword evidence="3" id="KW-1185">Reference proteome</keyword>